<dbReference type="OrthoDB" id="1111234at2759"/>
<dbReference type="InterPro" id="IPR057499">
    <property type="entry name" value="Kelch_FKB95"/>
</dbReference>
<evidence type="ECO:0000313" key="3">
    <source>
        <dbReference type="Proteomes" id="UP000467841"/>
    </source>
</evidence>
<keyword evidence="3" id="KW-1185">Reference proteome</keyword>
<dbReference type="InterPro" id="IPR015915">
    <property type="entry name" value="Kelch-typ_b-propeller"/>
</dbReference>
<evidence type="ECO:0000259" key="1">
    <source>
        <dbReference type="Pfam" id="PF25210"/>
    </source>
</evidence>
<accession>A0A6D2I3G5</accession>
<sequence>MGSIDLLWANGLDRSVVGSWARSICCGLMGSIDLLWAPGLDRPVGLIDLFLVGQNSPWNFFIVELDGSIPTPTRSNDKNVTYKLHKGRWKEADLSINRIWSICCSPSSYCVIENVFYNYIKGGIIRLYDPKQRGWTALKGFEGLPRWPDATRILKLADHGGKIAILWKEYDSRYERETIWCAEFALEKRQNGEILGTLE</sequence>
<comment type="caution">
    <text evidence="2">The sequence shown here is derived from an EMBL/GenBank/DDBJ whole genome shotgun (WGS) entry which is preliminary data.</text>
</comment>
<dbReference type="EMBL" id="CACVBM020000499">
    <property type="protein sequence ID" value="CAA7019928.1"/>
    <property type="molecule type" value="Genomic_DNA"/>
</dbReference>
<feature type="domain" description="FKB95-like N-terminal Kelch" evidence="1">
    <location>
        <begin position="73"/>
        <end position="199"/>
    </location>
</feature>
<organism evidence="2 3">
    <name type="scientific">Microthlaspi erraticum</name>
    <dbReference type="NCBI Taxonomy" id="1685480"/>
    <lineage>
        <taxon>Eukaryota</taxon>
        <taxon>Viridiplantae</taxon>
        <taxon>Streptophyta</taxon>
        <taxon>Embryophyta</taxon>
        <taxon>Tracheophyta</taxon>
        <taxon>Spermatophyta</taxon>
        <taxon>Magnoliopsida</taxon>
        <taxon>eudicotyledons</taxon>
        <taxon>Gunneridae</taxon>
        <taxon>Pentapetalae</taxon>
        <taxon>rosids</taxon>
        <taxon>malvids</taxon>
        <taxon>Brassicales</taxon>
        <taxon>Brassicaceae</taxon>
        <taxon>Coluteocarpeae</taxon>
        <taxon>Microthlaspi</taxon>
    </lineage>
</organism>
<dbReference type="Pfam" id="PF25210">
    <property type="entry name" value="Kelch_FKB95"/>
    <property type="match status" value="1"/>
</dbReference>
<protein>
    <recommendedName>
        <fullName evidence="1">FKB95-like N-terminal Kelch domain-containing protein</fullName>
    </recommendedName>
</protein>
<gene>
    <name evidence="2" type="ORF">MERR_LOCUS7163</name>
</gene>
<name>A0A6D2I3G5_9BRAS</name>
<dbReference type="Proteomes" id="UP000467841">
    <property type="component" value="Unassembled WGS sequence"/>
</dbReference>
<reference evidence="2" key="1">
    <citation type="submission" date="2020-01" db="EMBL/GenBank/DDBJ databases">
        <authorList>
            <person name="Mishra B."/>
        </authorList>
    </citation>
    <scope>NUCLEOTIDE SEQUENCE [LARGE SCALE GENOMIC DNA]</scope>
</reference>
<dbReference type="SUPFAM" id="SSF117281">
    <property type="entry name" value="Kelch motif"/>
    <property type="match status" value="1"/>
</dbReference>
<evidence type="ECO:0000313" key="2">
    <source>
        <dbReference type="EMBL" id="CAA7019928.1"/>
    </source>
</evidence>
<dbReference type="AlphaFoldDB" id="A0A6D2I3G5"/>
<proteinExistence type="predicted"/>